<reference evidence="1" key="1">
    <citation type="journal article" date="2008" name="BMC Genomics">
        <title>A conifer genomics resource of 200,000 spruce (Picea spp.) ESTs and 6,464 high-quality, sequence-finished full-length cDNAs for Sitka spruce (Picea sitchensis).</title>
        <authorList>
            <person name="Ralph S.G."/>
            <person name="Chun H.J."/>
            <person name="Kolosova N."/>
            <person name="Cooper D."/>
            <person name="Oddy C."/>
            <person name="Ritland C.E."/>
            <person name="Kirkpatrick R."/>
            <person name="Moore R."/>
            <person name="Barber S."/>
            <person name="Holt R.A."/>
            <person name="Jones S.J."/>
            <person name="Marra M.A."/>
            <person name="Douglas C.J."/>
            <person name="Ritland K."/>
            <person name="Bohlmann J."/>
        </authorList>
    </citation>
    <scope>NUCLEOTIDE SEQUENCE</scope>
    <source>
        <tissue evidence="1">Green portion of the leader tissue</tissue>
    </source>
</reference>
<dbReference type="AlphaFoldDB" id="A9NL57"/>
<proteinExistence type="evidence at transcript level"/>
<name>A9NL57_PICSI</name>
<protein>
    <submittedName>
        <fullName evidence="1">Uncharacterized protein</fullName>
    </submittedName>
</protein>
<sequence length="45" mass="5391">MGITHQPDFRRWPRPLILFAGQKPSHIPRTRLVFSPWRGSMFVSW</sequence>
<evidence type="ECO:0000313" key="1">
    <source>
        <dbReference type="EMBL" id="ABK21368.1"/>
    </source>
</evidence>
<dbReference type="EMBL" id="EF081989">
    <property type="protein sequence ID" value="ABK21368.1"/>
    <property type="molecule type" value="mRNA"/>
</dbReference>
<accession>A9NL57</accession>
<organism evidence="1">
    <name type="scientific">Picea sitchensis</name>
    <name type="common">Sitka spruce</name>
    <name type="synonym">Pinus sitchensis</name>
    <dbReference type="NCBI Taxonomy" id="3332"/>
    <lineage>
        <taxon>Eukaryota</taxon>
        <taxon>Viridiplantae</taxon>
        <taxon>Streptophyta</taxon>
        <taxon>Embryophyta</taxon>
        <taxon>Tracheophyta</taxon>
        <taxon>Spermatophyta</taxon>
        <taxon>Pinopsida</taxon>
        <taxon>Pinidae</taxon>
        <taxon>Conifers I</taxon>
        <taxon>Pinales</taxon>
        <taxon>Pinaceae</taxon>
        <taxon>Picea</taxon>
    </lineage>
</organism>